<dbReference type="Proteomes" id="UP000196573">
    <property type="component" value="Unassembled WGS sequence"/>
</dbReference>
<keyword evidence="3" id="KW-1185">Reference proteome</keyword>
<dbReference type="OrthoDB" id="9923230at2"/>
<evidence type="ECO:0000313" key="2">
    <source>
        <dbReference type="EMBL" id="SMA47922.1"/>
    </source>
</evidence>
<feature type="region of interest" description="Disordered" evidence="1">
    <location>
        <begin position="1"/>
        <end position="21"/>
    </location>
</feature>
<sequence>MNGKVDGAGASGTAVNSASRGPVESYVQDAVKAVAGQTEVTPSATKTSVRWTPEETLQLLNACKQVPLTERSTQAAVATYLLQNGLKGSERTDYGVRHRLQLLALPMNYTNADLQNLISTSPYVSPQPVLSLAAVRSRFDYLNAEKVFRLNGAGLGDNARAHICLLWKQIPAAVTDLNERLDRFVSMTHYSAESLIAMLTEQAIRYQSQ</sequence>
<evidence type="ECO:0000313" key="3">
    <source>
        <dbReference type="Proteomes" id="UP000196573"/>
    </source>
</evidence>
<organism evidence="2 3">
    <name type="scientific">Parendozoicomonas haliclonae</name>
    <dbReference type="NCBI Taxonomy" id="1960125"/>
    <lineage>
        <taxon>Bacteria</taxon>
        <taxon>Pseudomonadati</taxon>
        <taxon>Pseudomonadota</taxon>
        <taxon>Gammaproteobacteria</taxon>
        <taxon>Oceanospirillales</taxon>
        <taxon>Endozoicomonadaceae</taxon>
        <taxon>Parendozoicomonas</taxon>
    </lineage>
</organism>
<protein>
    <submittedName>
        <fullName evidence="2">Uncharacterized protein</fullName>
    </submittedName>
</protein>
<name>A0A1X7AL38_9GAMM</name>
<dbReference type="RefSeq" id="WP_087110523.1">
    <property type="nucleotide sequence ID" value="NZ_FWPT01000005.1"/>
</dbReference>
<dbReference type="EMBL" id="FWPT01000005">
    <property type="protein sequence ID" value="SMA47922.1"/>
    <property type="molecule type" value="Genomic_DNA"/>
</dbReference>
<dbReference type="AlphaFoldDB" id="A0A1X7AL38"/>
<proteinExistence type="predicted"/>
<evidence type="ECO:0000256" key="1">
    <source>
        <dbReference type="SAM" id="MobiDB-lite"/>
    </source>
</evidence>
<accession>A0A1X7AL38</accession>
<gene>
    <name evidence="2" type="ORF">EHSB41UT_02603</name>
</gene>
<reference evidence="2 3" key="1">
    <citation type="submission" date="2017-03" db="EMBL/GenBank/DDBJ databases">
        <authorList>
            <person name="Afonso C.L."/>
            <person name="Miller P.J."/>
            <person name="Scott M.A."/>
            <person name="Spackman E."/>
            <person name="Goraichik I."/>
            <person name="Dimitrov K.M."/>
            <person name="Suarez D.L."/>
            <person name="Swayne D.E."/>
        </authorList>
    </citation>
    <scope>NUCLEOTIDE SEQUENCE [LARGE SCALE GENOMIC DNA]</scope>
    <source>
        <strain evidence="2">SB41UT1</strain>
    </source>
</reference>